<dbReference type="Pfam" id="PF02518">
    <property type="entry name" value="HATPase_c"/>
    <property type="match status" value="1"/>
</dbReference>
<dbReference type="SUPFAM" id="SSF47384">
    <property type="entry name" value="Homodimeric domain of signal transducing histidine kinase"/>
    <property type="match status" value="1"/>
</dbReference>
<reference evidence="8 9" key="1">
    <citation type="submission" date="2019-11" db="EMBL/GenBank/DDBJ databases">
        <title>Draft Genome Sequences of Six Type Strains of the Genus Massilia.</title>
        <authorList>
            <person name="Miess H."/>
            <person name="Frediansyah A."/>
            <person name="Goeker M."/>
            <person name="Gross H."/>
        </authorList>
    </citation>
    <scope>NUCLEOTIDE SEQUENCE [LARGE SCALE GENOMIC DNA]</scope>
    <source>
        <strain evidence="8 9">DSM 17513</strain>
    </source>
</reference>
<feature type="modified residue" description="4-aspartylphosphate" evidence="4">
    <location>
        <position position="762"/>
    </location>
</feature>
<feature type="domain" description="Response regulatory" evidence="7">
    <location>
        <begin position="713"/>
        <end position="829"/>
    </location>
</feature>
<dbReference type="GO" id="GO:0000155">
    <property type="term" value="F:phosphorelay sensor kinase activity"/>
    <property type="evidence" value="ECO:0007669"/>
    <property type="project" value="InterPro"/>
</dbReference>
<dbReference type="Pfam" id="PF00512">
    <property type="entry name" value="HisKA"/>
    <property type="match status" value="1"/>
</dbReference>
<dbReference type="CDD" id="cd18774">
    <property type="entry name" value="PDC2_HK_sensor"/>
    <property type="match status" value="1"/>
</dbReference>
<dbReference type="PRINTS" id="PR00344">
    <property type="entry name" value="BCTRLSENSOR"/>
</dbReference>
<dbReference type="PANTHER" id="PTHR43547">
    <property type="entry name" value="TWO-COMPONENT HISTIDINE KINASE"/>
    <property type="match status" value="1"/>
</dbReference>
<protein>
    <recommendedName>
        <fullName evidence="2">histidine kinase</fullName>
        <ecNumber evidence="2">2.7.13.3</ecNumber>
    </recommendedName>
</protein>
<keyword evidence="5" id="KW-0472">Membrane</keyword>
<dbReference type="EMBL" id="WNWM01000002">
    <property type="protein sequence ID" value="MUI12461.1"/>
    <property type="molecule type" value="Genomic_DNA"/>
</dbReference>
<keyword evidence="5" id="KW-0812">Transmembrane</keyword>
<dbReference type="InterPro" id="IPR004358">
    <property type="entry name" value="Sig_transdc_His_kin-like_C"/>
</dbReference>
<dbReference type="InterPro" id="IPR003661">
    <property type="entry name" value="HisK_dim/P_dom"/>
</dbReference>
<name>A0A6I3XFS2_9BURK</name>
<dbReference type="InterPro" id="IPR011006">
    <property type="entry name" value="CheY-like_superfamily"/>
</dbReference>
<dbReference type="PROSITE" id="PS50109">
    <property type="entry name" value="HIS_KIN"/>
    <property type="match status" value="1"/>
</dbReference>
<dbReference type="PROSITE" id="PS50110">
    <property type="entry name" value="RESPONSE_REGULATORY"/>
    <property type="match status" value="1"/>
</dbReference>
<evidence type="ECO:0000313" key="9">
    <source>
        <dbReference type="Proteomes" id="UP000431684"/>
    </source>
</evidence>
<dbReference type="InterPro" id="IPR001789">
    <property type="entry name" value="Sig_transdc_resp-reg_receiver"/>
</dbReference>
<keyword evidence="5" id="KW-1133">Transmembrane helix</keyword>
<organism evidence="8 9">
    <name type="scientific">Pseudoduganella dura</name>
    <dbReference type="NCBI Taxonomy" id="321982"/>
    <lineage>
        <taxon>Bacteria</taxon>
        <taxon>Pseudomonadati</taxon>
        <taxon>Pseudomonadota</taxon>
        <taxon>Betaproteobacteria</taxon>
        <taxon>Burkholderiales</taxon>
        <taxon>Oxalobacteraceae</taxon>
        <taxon>Telluria group</taxon>
        <taxon>Pseudoduganella</taxon>
    </lineage>
</organism>
<feature type="transmembrane region" description="Helical" evidence="5">
    <location>
        <begin position="370"/>
        <end position="391"/>
    </location>
</feature>
<evidence type="ECO:0000256" key="5">
    <source>
        <dbReference type="SAM" id="Phobius"/>
    </source>
</evidence>
<dbReference type="SMART" id="SM00388">
    <property type="entry name" value="HisKA"/>
    <property type="match status" value="1"/>
</dbReference>
<dbReference type="Gene3D" id="1.10.287.130">
    <property type="match status" value="1"/>
</dbReference>
<evidence type="ECO:0000256" key="2">
    <source>
        <dbReference type="ARBA" id="ARBA00012438"/>
    </source>
</evidence>
<dbReference type="Gene3D" id="3.30.565.10">
    <property type="entry name" value="Histidine kinase-like ATPase, C-terminal domain"/>
    <property type="match status" value="1"/>
</dbReference>
<dbReference type="AlphaFoldDB" id="A0A6I3XFS2"/>
<evidence type="ECO:0000313" key="8">
    <source>
        <dbReference type="EMBL" id="MUI12461.1"/>
    </source>
</evidence>
<proteinExistence type="predicted"/>
<comment type="caution">
    <text evidence="8">The sequence shown here is derived from an EMBL/GenBank/DDBJ whole genome shotgun (WGS) entry which is preliminary data.</text>
</comment>
<dbReference type="InterPro" id="IPR003594">
    <property type="entry name" value="HATPase_dom"/>
</dbReference>
<dbReference type="Gene3D" id="3.40.50.2300">
    <property type="match status" value="1"/>
</dbReference>
<accession>A0A6I3XFS2</accession>
<keyword evidence="9" id="KW-1185">Reference proteome</keyword>
<dbReference type="InterPro" id="IPR005467">
    <property type="entry name" value="His_kinase_dom"/>
</dbReference>
<dbReference type="InterPro" id="IPR036097">
    <property type="entry name" value="HisK_dim/P_sf"/>
</dbReference>
<dbReference type="SUPFAM" id="SSF52172">
    <property type="entry name" value="CheY-like"/>
    <property type="match status" value="1"/>
</dbReference>
<dbReference type="Gene3D" id="3.30.450.20">
    <property type="entry name" value="PAS domain"/>
    <property type="match status" value="1"/>
</dbReference>
<dbReference type="CDD" id="cd00082">
    <property type="entry name" value="HisKA"/>
    <property type="match status" value="1"/>
</dbReference>
<gene>
    <name evidence="8" type="ORF">GJV26_08265</name>
</gene>
<dbReference type="InterPro" id="IPR036890">
    <property type="entry name" value="HATPase_C_sf"/>
</dbReference>
<evidence type="ECO:0000256" key="1">
    <source>
        <dbReference type="ARBA" id="ARBA00000085"/>
    </source>
</evidence>
<evidence type="ECO:0000259" key="7">
    <source>
        <dbReference type="PROSITE" id="PS50110"/>
    </source>
</evidence>
<evidence type="ECO:0000256" key="4">
    <source>
        <dbReference type="PROSITE-ProRule" id="PRU00169"/>
    </source>
</evidence>
<dbReference type="Proteomes" id="UP000431684">
    <property type="component" value="Unassembled WGS sequence"/>
</dbReference>
<dbReference type="SMART" id="SM00387">
    <property type="entry name" value="HATPase_c"/>
    <property type="match status" value="1"/>
</dbReference>
<keyword evidence="3 4" id="KW-0597">Phosphoprotein</keyword>
<dbReference type="Pfam" id="PF00072">
    <property type="entry name" value="Response_reg"/>
    <property type="match status" value="1"/>
</dbReference>
<evidence type="ECO:0000259" key="6">
    <source>
        <dbReference type="PROSITE" id="PS50109"/>
    </source>
</evidence>
<sequence>MSNLSNRKQSCITYCRTSTQFRQNRQITQRSRERSGKPHQQASDWFTAAKPVLWRYHPGSETPSCNLTGCRPYSTIPSARTLKLCNNGNFLPITFPTMKVRTHIALLVAAILVPTILFSAAVLNVLLTAERKAALRSMQELARASVNVMDREMTFAMATAQALSTSRNLHEGNFEAFYAQAKTTNSDRAISAALIDETGQQVFNTVRPFGTRIPAPNAAAKARVKKVIDGGRPVFSDLIKGSATGKFVVSVEYPVTIHDGRRFVVNEWMFSEHLNALLPANDIPASWLISVFDKRGITIARNINPDKFVGKPPRPERLRTILAGFEGLSRAYTRDGIEMHGAWERSSITGWSVGVGVPVSEIEKIAVHSVALTAGGFLITILLAVAGAMLFSRRLISAIDQASASAEALPAYRIPPVADLRVEEMNRLQMALHRAGHLLVAGEATRQRSLEEAKNARIHAEQAQKIAEDQNRAKDEFLAMLGHELRNPLAAIASGVTLLNMPDIGSERFSKVKAIIQRQTRHLSHLVDELLDAHRILSGKIRLAKSPTDLKVVVESCLASLEARGATRTHEVSVFASSAVVQADPTRLEQMICNLLDNALKYTPEGGSITLRVLAKGEDAIVEVTDSGIGLSPELLDKAFDVFVQGKVINRAKGGLGIGLAVVNSLAKLHGAELTAYSAGINQGSTFTLRFPLAAADPAALPQRTAGAAGTARVLIIEDNRDVREMTSLILCELGFAVHTAVDGESGLQAASTILPDVALVDIDLPGISGYEVAEKLKSDCATEGIKLIAVTGYGQATDQQKARDAGFEMHLTKPVPIEELADAIAYVTRQEPDPR</sequence>
<dbReference type="SUPFAM" id="SSF55874">
    <property type="entry name" value="ATPase domain of HSP90 chaperone/DNA topoisomerase II/histidine kinase"/>
    <property type="match status" value="1"/>
</dbReference>
<feature type="transmembrane region" description="Helical" evidence="5">
    <location>
        <begin position="104"/>
        <end position="127"/>
    </location>
</feature>
<dbReference type="EC" id="2.7.13.3" evidence="2"/>
<feature type="domain" description="Histidine kinase" evidence="6">
    <location>
        <begin position="480"/>
        <end position="695"/>
    </location>
</feature>
<dbReference type="PANTHER" id="PTHR43547:SF2">
    <property type="entry name" value="HYBRID SIGNAL TRANSDUCTION HISTIDINE KINASE C"/>
    <property type="match status" value="1"/>
</dbReference>
<evidence type="ECO:0000256" key="3">
    <source>
        <dbReference type="ARBA" id="ARBA00022553"/>
    </source>
</evidence>
<comment type="catalytic activity">
    <reaction evidence="1">
        <text>ATP + protein L-histidine = ADP + protein N-phospho-L-histidine.</text>
        <dbReference type="EC" id="2.7.13.3"/>
    </reaction>
</comment>
<dbReference type="OrthoDB" id="8552871at2"/>
<dbReference type="CDD" id="cd18773">
    <property type="entry name" value="PDC1_HK_sensor"/>
    <property type="match status" value="1"/>
</dbReference>
<dbReference type="SMART" id="SM00448">
    <property type="entry name" value="REC"/>
    <property type="match status" value="1"/>
</dbReference>